<dbReference type="EMBL" id="FRAB01000074">
    <property type="protein sequence ID" value="SHL19718.1"/>
    <property type="molecule type" value="Genomic_DNA"/>
</dbReference>
<dbReference type="STRING" id="169427.SAMN05192548_10748"/>
<proteinExistence type="predicted"/>
<evidence type="ECO:0000313" key="2">
    <source>
        <dbReference type="Proteomes" id="UP000184395"/>
    </source>
</evidence>
<protein>
    <submittedName>
        <fullName evidence="1">Uncharacterized protein</fullName>
    </submittedName>
</protein>
<sequence length="108" mass="11656">MNRTLITLSGSSQAALADRDIAHITRIMRPALHGDLGGPIFPAAYWRQRLFQLLDTGSLSHAQLCAVDSLLLQLDQFESGPPLAWDRLAPAAAALFPPPYSTDAGQFA</sequence>
<accession>A0A1M6YN91</accession>
<gene>
    <name evidence="1" type="ORF">SAMN05192548_10748</name>
</gene>
<name>A0A1M6YN91_9BURK</name>
<dbReference type="AlphaFoldDB" id="A0A1M6YN91"/>
<dbReference type="RefSeq" id="WP_073432719.1">
    <property type="nucleotide sequence ID" value="NZ_CADFGY010000009.1"/>
</dbReference>
<dbReference type="OrthoDB" id="9007456at2"/>
<organism evidence="1 2">
    <name type="scientific">Paraburkholderia terricola</name>
    <dbReference type="NCBI Taxonomy" id="169427"/>
    <lineage>
        <taxon>Bacteria</taxon>
        <taxon>Pseudomonadati</taxon>
        <taxon>Pseudomonadota</taxon>
        <taxon>Betaproteobacteria</taxon>
        <taxon>Burkholderiales</taxon>
        <taxon>Burkholderiaceae</taxon>
        <taxon>Paraburkholderia</taxon>
    </lineage>
</organism>
<dbReference type="Proteomes" id="UP000184395">
    <property type="component" value="Unassembled WGS sequence"/>
</dbReference>
<evidence type="ECO:0000313" key="1">
    <source>
        <dbReference type="EMBL" id="SHL19718.1"/>
    </source>
</evidence>
<reference evidence="1 2" key="1">
    <citation type="submission" date="2016-11" db="EMBL/GenBank/DDBJ databases">
        <authorList>
            <person name="Jaros S."/>
            <person name="Januszkiewicz K."/>
            <person name="Wedrychowicz H."/>
        </authorList>
    </citation>
    <scope>NUCLEOTIDE SEQUENCE [LARGE SCALE GENOMIC DNA]</scope>
    <source>
        <strain evidence="1 2">LMG 20594</strain>
    </source>
</reference>